<name>A0ABV5HHU5_9VIBR</name>
<accession>A0ABV5HHU5</accession>
<keyword evidence="1" id="KW-0472">Membrane</keyword>
<evidence type="ECO:0000313" key="3">
    <source>
        <dbReference type="Proteomes" id="UP001589645"/>
    </source>
</evidence>
<feature type="transmembrane region" description="Helical" evidence="1">
    <location>
        <begin position="77"/>
        <end position="97"/>
    </location>
</feature>
<comment type="caution">
    <text evidence="2">The sequence shown here is derived from an EMBL/GenBank/DDBJ whole genome shotgun (WGS) entry which is preliminary data.</text>
</comment>
<dbReference type="Pfam" id="PF09600">
    <property type="entry name" value="Cyd_oper_YbgE"/>
    <property type="match status" value="1"/>
</dbReference>
<organism evidence="2 3">
    <name type="scientific">Vibrio olivae</name>
    <dbReference type="NCBI Taxonomy" id="1243002"/>
    <lineage>
        <taxon>Bacteria</taxon>
        <taxon>Pseudomonadati</taxon>
        <taxon>Pseudomonadota</taxon>
        <taxon>Gammaproteobacteria</taxon>
        <taxon>Vibrionales</taxon>
        <taxon>Vibrionaceae</taxon>
        <taxon>Vibrio</taxon>
    </lineage>
</organism>
<sequence length="101" mass="11650">MVSDFAQKIAKLHVAMDKAPLRALSLILGFYHVVMVMWDPEQYAQAIGGFNAIISPLLIWAVCSSMVFGVGFKPIRWYWQLLFSPYFSLTILLYLTARYWL</sequence>
<evidence type="ECO:0000256" key="1">
    <source>
        <dbReference type="SAM" id="Phobius"/>
    </source>
</evidence>
<protein>
    <submittedName>
        <fullName evidence="2">Cyd operon protein YbgE</fullName>
    </submittedName>
</protein>
<keyword evidence="1" id="KW-1133">Transmembrane helix</keyword>
<reference evidence="2 3" key="1">
    <citation type="submission" date="2024-09" db="EMBL/GenBank/DDBJ databases">
        <authorList>
            <person name="Sun Q."/>
            <person name="Mori K."/>
        </authorList>
    </citation>
    <scope>NUCLEOTIDE SEQUENCE [LARGE SCALE GENOMIC DNA]</scope>
    <source>
        <strain evidence="2 3">CECT 8064</strain>
    </source>
</reference>
<gene>
    <name evidence="2" type="primary">ybgE</name>
    <name evidence="2" type="ORF">ACFFUV_02255</name>
</gene>
<dbReference type="EMBL" id="JBHMEP010000001">
    <property type="protein sequence ID" value="MFB9133788.1"/>
    <property type="molecule type" value="Genomic_DNA"/>
</dbReference>
<dbReference type="Proteomes" id="UP001589645">
    <property type="component" value="Unassembled WGS sequence"/>
</dbReference>
<feature type="transmembrane region" description="Helical" evidence="1">
    <location>
        <begin position="21"/>
        <end position="38"/>
    </location>
</feature>
<feature type="transmembrane region" description="Helical" evidence="1">
    <location>
        <begin position="50"/>
        <end position="70"/>
    </location>
</feature>
<proteinExistence type="predicted"/>
<dbReference type="RefSeq" id="WP_390189362.1">
    <property type="nucleotide sequence ID" value="NZ_JBHMEP010000001.1"/>
</dbReference>
<evidence type="ECO:0000313" key="2">
    <source>
        <dbReference type="EMBL" id="MFB9133788.1"/>
    </source>
</evidence>
<keyword evidence="3" id="KW-1185">Reference proteome</keyword>
<keyword evidence="1" id="KW-0812">Transmembrane</keyword>
<dbReference type="InterPro" id="IPR011846">
    <property type="entry name" value="Cyd_oper_YbgE"/>
</dbReference>
<dbReference type="NCBIfam" id="TIGR02112">
    <property type="entry name" value="cyd_oper_ybgE"/>
    <property type="match status" value="1"/>
</dbReference>